<sequence>MSEVKEAAQGICWLEETGDKLSSRYIILELVPRRRYIFVIASPSPELGEEYRSEHRGRLSNMFCRMHKGCFSDPETIPALHPPCIFCGVSALEALTHVRRVLLEFEMILLVAGRRAMREELDLHMQVEPSSLFYSEKIRLGQARADRPLPLILDSRQTIRAKGKEKDALLDYQRTYPGVLQSHDGLARSSAHKIWSVRIPQPLCLSCQLAIVAPFSPELKGARGRPIGFVCSKCCLLVLQRRGGKVPFAVIGRRSTKAGKGKYVGGALEGPKGREGKRDERVETGKMARYKYG</sequence>
<dbReference type="Proteomes" id="UP000011086">
    <property type="component" value="Unassembled WGS sequence"/>
</dbReference>
<organism evidence="2">
    <name type="scientific">Pyricularia oryzae (strain Y34)</name>
    <name type="common">Rice blast fungus</name>
    <name type="synonym">Magnaporthe oryzae</name>
    <dbReference type="NCBI Taxonomy" id="1143189"/>
    <lineage>
        <taxon>Eukaryota</taxon>
        <taxon>Fungi</taxon>
        <taxon>Dikarya</taxon>
        <taxon>Ascomycota</taxon>
        <taxon>Pezizomycotina</taxon>
        <taxon>Sordariomycetes</taxon>
        <taxon>Sordariomycetidae</taxon>
        <taxon>Magnaporthales</taxon>
        <taxon>Pyriculariaceae</taxon>
        <taxon>Pyricularia</taxon>
    </lineage>
</organism>
<accession>A0AA97P0V8</accession>
<gene>
    <name evidence="2" type="ORF">OOU_Y34scaffold00476g30</name>
</gene>
<reference evidence="2" key="1">
    <citation type="journal article" date="2012" name="PLoS Genet.">
        <title>Comparative analysis of the genomes of two field isolates of the rice blast fungus Magnaporthe oryzae.</title>
        <authorList>
            <person name="Xue M."/>
            <person name="Yang J."/>
            <person name="Li Z."/>
            <person name="Hu S."/>
            <person name="Yao N."/>
            <person name="Dean R.A."/>
            <person name="Zhao W."/>
            <person name="Shen M."/>
            <person name="Zhang H."/>
            <person name="Li C."/>
            <person name="Liu L."/>
            <person name="Cao L."/>
            <person name="Xu X."/>
            <person name="Xing Y."/>
            <person name="Hsiang T."/>
            <person name="Zhang Z."/>
            <person name="Xu J.R."/>
            <person name="Peng Y.L."/>
        </authorList>
    </citation>
    <scope>NUCLEOTIDE SEQUENCE</scope>
    <source>
        <strain evidence="2">Y34</strain>
    </source>
</reference>
<protein>
    <submittedName>
        <fullName evidence="2">Uncharacterized protein</fullName>
    </submittedName>
</protein>
<evidence type="ECO:0000256" key="1">
    <source>
        <dbReference type="SAM" id="MobiDB-lite"/>
    </source>
</evidence>
<evidence type="ECO:0000313" key="2">
    <source>
        <dbReference type="EMBL" id="ELQ39870.1"/>
    </source>
</evidence>
<dbReference type="EMBL" id="JH793787">
    <property type="protein sequence ID" value="ELQ39870.1"/>
    <property type="molecule type" value="Genomic_DNA"/>
</dbReference>
<dbReference type="AlphaFoldDB" id="A0AA97P0V8"/>
<proteinExistence type="predicted"/>
<feature type="compositionally biased region" description="Basic and acidic residues" evidence="1">
    <location>
        <begin position="271"/>
        <end position="284"/>
    </location>
</feature>
<name>A0AA97P0V8_PYRO3</name>
<feature type="region of interest" description="Disordered" evidence="1">
    <location>
        <begin position="263"/>
        <end position="284"/>
    </location>
</feature>